<proteinExistence type="predicted"/>
<feature type="region of interest" description="Disordered" evidence="1">
    <location>
        <begin position="219"/>
        <end position="278"/>
    </location>
</feature>
<reference evidence="3 4" key="1">
    <citation type="journal article" date="2016" name="Mol. Biol. Evol.">
        <title>Comparative Genomics of Early-Diverging Mushroom-Forming Fungi Provides Insights into the Origins of Lignocellulose Decay Capabilities.</title>
        <authorList>
            <person name="Nagy L.G."/>
            <person name="Riley R."/>
            <person name="Tritt A."/>
            <person name="Adam C."/>
            <person name="Daum C."/>
            <person name="Floudas D."/>
            <person name="Sun H."/>
            <person name="Yadav J.S."/>
            <person name="Pangilinan J."/>
            <person name="Larsson K.H."/>
            <person name="Matsuura K."/>
            <person name="Barry K."/>
            <person name="Labutti K."/>
            <person name="Kuo R."/>
            <person name="Ohm R.A."/>
            <person name="Bhattacharya S.S."/>
            <person name="Shirouzu T."/>
            <person name="Yoshinaga Y."/>
            <person name="Martin F.M."/>
            <person name="Grigoriev I.V."/>
            <person name="Hibbett D.S."/>
        </authorList>
    </citation>
    <scope>NUCLEOTIDE SEQUENCE [LARGE SCALE GENOMIC DNA]</scope>
    <source>
        <strain evidence="3 4">93-53</strain>
    </source>
</reference>
<evidence type="ECO:0000256" key="2">
    <source>
        <dbReference type="SAM" id="Phobius"/>
    </source>
</evidence>
<feature type="region of interest" description="Disordered" evidence="1">
    <location>
        <begin position="360"/>
        <end position="384"/>
    </location>
</feature>
<gene>
    <name evidence="3" type="ORF">LAESUDRAFT_753896</name>
</gene>
<feature type="region of interest" description="Disordered" evidence="1">
    <location>
        <begin position="482"/>
        <end position="531"/>
    </location>
</feature>
<feature type="compositionally biased region" description="Basic and acidic residues" evidence="1">
    <location>
        <begin position="7"/>
        <end position="18"/>
    </location>
</feature>
<accession>A0A165IBM4</accession>
<organism evidence="3 4">
    <name type="scientific">Laetiporus sulphureus 93-53</name>
    <dbReference type="NCBI Taxonomy" id="1314785"/>
    <lineage>
        <taxon>Eukaryota</taxon>
        <taxon>Fungi</taxon>
        <taxon>Dikarya</taxon>
        <taxon>Basidiomycota</taxon>
        <taxon>Agaricomycotina</taxon>
        <taxon>Agaricomycetes</taxon>
        <taxon>Polyporales</taxon>
        <taxon>Laetiporus</taxon>
    </lineage>
</organism>
<name>A0A165IBM4_9APHY</name>
<dbReference type="AlphaFoldDB" id="A0A165IBM4"/>
<keyword evidence="2" id="KW-0472">Membrane</keyword>
<protein>
    <submittedName>
        <fullName evidence="3">Uncharacterized protein</fullName>
    </submittedName>
</protein>
<dbReference type="GeneID" id="63828845"/>
<feature type="compositionally biased region" description="Basic and acidic residues" evidence="1">
    <location>
        <begin position="230"/>
        <end position="241"/>
    </location>
</feature>
<keyword evidence="2" id="KW-1133">Transmembrane helix</keyword>
<dbReference type="OrthoDB" id="2693038at2759"/>
<feature type="compositionally biased region" description="Low complexity" evidence="1">
    <location>
        <begin position="19"/>
        <end position="132"/>
    </location>
</feature>
<dbReference type="RefSeq" id="XP_040770365.1">
    <property type="nucleotide sequence ID" value="XM_040911817.1"/>
</dbReference>
<dbReference type="STRING" id="1314785.A0A165IBM4"/>
<keyword evidence="2" id="KW-0812">Transmembrane</keyword>
<feature type="transmembrane region" description="Helical" evidence="2">
    <location>
        <begin position="182"/>
        <end position="206"/>
    </location>
</feature>
<evidence type="ECO:0000256" key="1">
    <source>
        <dbReference type="SAM" id="MobiDB-lite"/>
    </source>
</evidence>
<keyword evidence="4" id="KW-1185">Reference proteome</keyword>
<dbReference type="InParanoid" id="A0A165IBM4"/>
<evidence type="ECO:0000313" key="4">
    <source>
        <dbReference type="Proteomes" id="UP000076871"/>
    </source>
</evidence>
<evidence type="ECO:0000313" key="3">
    <source>
        <dbReference type="EMBL" id="KZT12855.1"/>
    </source>
</evidence>
<sequence>MKGKMYKRVDREHKRDFFSSRQDFSSLLDPFPQTSQSTATTSSSSSTSVSSTATSSSAAATSTTASESSTASTSSTQSTPSSTAAVSKSTAATSSQTSSASATSASSDSVASTTTPATSASPATTTPRSSAEASTYTSAFATTYTSDGQTEVATITTTLTTQPSTSAVADTASSGFLQNKSLSVGVITVCSLVGVIIIFAIATYAIRKHKRSKARDEAIDFSPFPSSDGLLDHRDVERDGGADGGGVPGPGRRASRSSINSSGSLQGDPSIAGASSNQAGLGAQGAVRDMYERAGYPNMPVFLPAPAPAPAPSRPVYPNQAYQNPMTSQVRAYNDYGPYPSYNPNAATYQQNPIANAYPSMQQSQPQPNPMMAPGPSNQSNMNAPVRRPSLRKQVPPMLLIDVPATRRDMDVLPAYPGPAAGAVPSPMSAISLSDGPVQPANVVNAANPLTTPIEEDSGPPAWRRKQRSSLMYSPVQLAYAENSQRSRQLDPSIPKMPAAGPAPPEEFGRSVPVTGVDEKKSIKQLTVRNE</sequence>
<feature type="region of interest" description="Disordered" evidence="1">
    <location>
        <begin position="1"/>
        <end position="132"/>
    </location>
</feature>
<dbReference type="EMBL" id="KV427605">
    <property type="protein sequence ID" value="KZT12855.1"/>
    <property type="molecule type" value="Genomic_DNA"/>
</dbReference>
<feature type="compositionally biased region" description="Low complexity" evidence="1">
    <location>
        <begin position="250"/>
        <end position="264"/>
    </location>
</feature>
<dbReference type="Proteomes" id="UP000076871">
    <property type="component" value="Unassembled WGS sequence"/>
</dbReference>